<dbReference type="SMART" id="SM00895">
    <property type="entry name" value="FCD"/>
    <property type="match status" value="1"/>
</dbReference>
<dbReference type="InterPro" id="IPR011711">
    <property type="entry name" value="GntR_C"/>
</dbReference>
<dbReference type="SMART" id="SM00345">
    <property type="entry name" value="HTH_GNTR"/>
    <property type="match status" value="1"/>
</dbReference>
<sequence length="241" mass="26462">MSYDLGHLSAPITLADQAYSTLRAAIVAGELKQGAKLTDRGLADSLAVSPTPIREAIRRLEQDRLVERTGPRSVRVAIYSHDERAEIAQAADSLKAVLARIAATKITEAELDDLAQCLEAADTEREFLYNQIAEQGRTAEVVRASAAKLIALLREFHATINRASRNDILLHVLHTVEAFGVDTRQKALQEQIARDGSGPQGRYHQHRQILEALRAHDPDRVESLMLAHSHGASIDLLSLTT</sequence>
<evidence type="ECO:0000256" key="1">
    <source>
        <dbReference type="ARBA" id="ARBA00023015"/>
    </source>
</evidence>
<organism evidence="5 6">
    <name type="scientific">Rhodococcus opacus</name>
    <name type="common">Nocardia opaca</name>
    <dbReference type="NCBI Taxonomy" id="37919"/>
    <lineage>
        <taxon>Bacteria</taxon>
        <taxon>Bacillati</taxon>
        <taxon>Actinomycetota</taxon>
        <taxon>Actinomycetes</taxon>
        <taxon>Mycobacteriales</taxon>
        <taxon>Nocardiaceae</taxon>
        <taxon>Rhodococcus</taxon>
    </lineage>
</organism>
<gene>
    <name evidence="5" type="ORF">C5613_18420</name>
</gene>
<dbReference type="CDD" id="cd07377">
    <property type="entry name" value="WHTH_GntR"/>
    <property type="match status" value="1"/>
</dbReference>
<proteinExistence type="predicted"/>
<dbReference type="Gene3D" id="1.20.120.530">
    <property type="entry name" value="GntR ligand-binding domain-like"/>
    <property type="match status" value="1"/>
</dbReference>
<dbReference type="RefSeq" id="WP_105416419.1">
    <property type="nucleotide sequence ID" value="NZ_PUIO01000020.1"/>
</dbReference>
<dbReference type="GO" id="GO:0003677">
    <property type="term" value="F:DNA binding"/>
    <property type="evidence" value="ECO:0007669"/>
    <property type="project" value="UniProtKB-KW"/>
</dbReference>
<feature type="domain" description="HTH gntR-type" evidence="4">
    <location>
        <begin position="12"/>
        <end position="79"/>
    </location>
</feature>
<dbReference type="Pfam" id="PF07729">
    <property type="entry name" value="FCD"/>
    <property type="match status" value="1"/>
</dbReference>
<name>A0A2S8JA63_RHOOP</name>
<dbReference type="PROSITE" id="PS50949">
    <property type="entry name" value="HTH_GNTR"/>
    <property type="match status" value="1"/>
</dbReference>
<evidence type="ECO:0000256" key="2">
    <source>
        <dbReference type="ARBA" id="ARBA00023125"/>
    </source>
</evidence>
<comment type="caution">
    <text evidence="5">The sequence shown here is derived from an EMBL/GenBank/DDBJ whole genome shotgun (WGS) entry which is preliminary data.</text>
</comment>
<dbReference type="AlphaFoldDB" id="A0A2S8JA63"/>
<protein>
    <submittedName>
        <fullName evidence="5">GntR family transcriptional regulator</fullName>
    </submittedName>
</protein>
<dbReference type="SUPFAM" id="SSF48008">
    <property type="entry name" value="GntR ligand-binding domain-like"/>
    <property type="match status" value="1"/>
</dbReference>
<evidence type="ECO:0000256" key="3">
    <source>
        <dbReference type="ARBA" id="ARBA00023163"/>
    </source>
</evidence>
<dbReference type="InterPro" id="IPR008920">
    <property type="entry name" value="TF_FadR/GntR_C"/>
</dbReference>
<dbReference type="Pfam" id="PF00392">
    <property type="entry name" value="GntR"/>
    <property type="match status" value="1"/>
</dbReference>
<dbReference type="SUPFAM" id="SSF46785">
    <property type="entry name" value="Winged helix' DNA-binding domain"/>
    <property type="match status" value="1"/>
</dbReference>
<dbReference type="EMBL" id="PUIO01000020">
    <property type="protein sequence ID" value="PQP23522.1"/>
    <property type="molecule type" value="Genomic_DNA"/>
</dbReference>
<evidence type="ECO:0000313" key="6">
    <source>
        <dbReference type="Proteomes" id="UP000239290"/>
    </source>
</evidence>
<evidence type="ECO:0000259" key="4">
    <source>
        <dbReference type="PROSITE" id="PS50949"/>
    </source>
</evidence>
<keyword evidence="1" id="KW-0805">Transcription regulation</keyword>
<dbReference type="GO" id="GO:0003700">
    <property type="term" value="F:DNA-binding transcription factor activity"/>
    <property type="evidence" value="ECO:0007669"/>
    <property type="project" value="InterPro"/>
</dbReference>
<accession>A0A2S8JA63</accession>
<dbReference type="InterPro" id="IPR036390">
    <property type="entry name" value="WH_DNA-bd_sf"/>
</dbReference>
<dbReference type="InterPro" id="IPR000524">
    <property type="entry name" value="Tscrpt_reg_HTH_GntR"/>
</dbReference>
<dbReference type="Gene3D" id="1.10.10.10">
    <property type="entry name" value="Winged helix-like DNA-binding domain superfamily/Winged helix DNA-binding domain"/>
    <property type="match status" value="1"/>
</dbReference>
<keyword evidence="3" id="KW-0804">Transcription</keyword>
<keyword evidence="2" id="KW-0238">DNA-binding</keyword>
<dbReference type="PANTHER" id="PTHR43537">
    <property type="entry name" value="TRANSCRIPTIONAL REGULATOR, GNTR FAMILY"/>
    <property type="match status" value="1"/>
</dbReference>
<evidence type="ECO:0000313" key="5">
    <source>
        <dbReference type="EMBL" id="PQP23522.1"/>
    </source>
</evidence>
<reference evidence="6" key="1">
    <citation type="submission" date="2018-02" db="EMBL/GenBank/DDBJ databases">
        <title>Draft genome sequencing of Rhodococcus opacus KU647198.</title>
        <authorList>
            <person name="Zheng B.-X."/>
        </authorList>
    </citation>
    <scope>NUCLEOTIDE SEQUENCE [LARGE SCALE GENOMIC DNA]</scope>
    <source>
        <strain evidence="6">04-OD7</strain>
    </source>
</reference>
<dbReference type="PANTHER" id="PTHR43537:SF49">
    <property type="entry name" value="TRANSCRIPTIONAL REGULATORY PROTEIN"/>
    <property type="match status" value="1"/>
</dbReference>
<dbReference type="Proteomes" id="UP000239290">
    <property type="component" value="Unassembled WGS sequence"/>
</dbReference>
<dbReference type="InterPro" id="IPR036388">
    <property type="entry name" value="WH-like_DNA-bd_sf"/>
</dbReference>